<dbReference type="EMBL" id="JANDBC010000003">
    <property type="protein sequence ID" value="MCP9292656.1"/>
    <property type="molecule type" value="Genomic_DNA"/>
</dbReference>
<dbReference type="AlphaFoldDB" id="A0A9X2L5C0"/>
<evidence type="ECO:0000313" key="2">
    <source>
        <dbReference type="EMBL" id="MCP9292656.1"/>
    </source>
</evidence>
<protein>
    <submittedName>
        <fullName evidence="2">TlpA family protein disulfide reductase</fullName>
    </submittedName>
</protein>
<dbReference type="SUPFAM" id="SSF52833">
    <property type="entry name" value="Thioredoxin-like"/>
    <property type="match status" value="1"/>
</dbReference>
<evidence type="ECO:0000259" key="1">
    <source>
        <dbReference type="PROSITE" id="PS51352"/>
    </source>
</evidence>
<dbReference type="PANTHER" id="PTHR42852:SF17">
    <property type="entry name" value="THIOREDOXIN-LIKE PROTEIN HI_1115"/>
    <property type="match status" value="1"/>
</dbReference>
<dbReference type="InterPro" id="IPR050553">
    <property type="entry name" value="Thioredoxin_ResA/DsbE_sf"/>
</dbReference>
<reference evidence="2" key="1">
    <citation type="submission" date="2022-06" db="EMBL/GenBank/DDBJ databases">
        <title>Gracilimonas sp. CAU 1638 isolated from sea sediment.</title>
        <authorList>
            <person name="Kim W."/>
        </authorList>
    </citation>
    <scope>NUCLEOTIDE SEQUENCE</scope>
    <source>
        <strain evidence="2">CAU 1638</strain>
    </source>
</reference>
<dbReference type="Pfam" id="PF08534">
    <property type="entry name" value="Redoxin"/>
    <property type="match status" value="1"/>
</dbReference>
<sequence length="161" mass="18422">MKTVTSSITLLLVSLCFSGDEILVDATADQIMAKVEEYKGEMPVLMNFWATWCAPCIEEFPYLMELNEKYEGDFKLIFVSGDFREARDEAEKFLKEQGVDFETYFKVGKDNEFITTISNDWTGALPFTIVYNKQGKVTASWEGKAELETFESELLNVINED</sequence>
<comment type="caution">
    <text evidence="2">The sequence shown here is derived from an EMBL/GenBank/DDBJ whole genome shotgun (WGS) entry which is preliminary data.</text>
</comment>
<dbReference type="PANTHER" id="PTHR42852">
    <property type="entry name" value="THIOL:DISULFIDE INTERCHANGE PROTEIN DSBE"/>
    <property type="match status" value="1"/>
</dbReference>
<dbReference type="Gene3D" id="3.40.30.10">
    <property type="entry name" value="Glutaredoxin"/>
    <property type="match status" value="1"/>
</dbReference>
<organism evidence="2 3">
    <name type="scientific">Gracilimonas sediminicola</name>
    <dbReference type="NCBI Taxonomy" id="2952158"/>
    <lineage>
        <taxon>Bacteria</taxon>
        <taxon>Pseudomonadati</taxon>
        <taxon>Balneolota</taxon>
        <taxon>Balneolia</taxon>
        <taxon>Balneolales</taxon>
        <taxon>Balneolaceae</taxon>
        <taxon>Gracilimonas</taxon>
    </lineage>
</organism>
<dbReference type="InterPro" id="IPR013766">
    <property type="entry name" value="Thioredoxin_domain"/>
</dbReference>
<evidence type="ECO:0000313" key="3">
    <source>
        <dbReference type="Proteomes" id="UP001139125"/>
    </source>
</evidence>
<dbReference type="RefSeq" id="WP_255135553.1">
    <property type="nucleotide sequence ID" value="NZ_JANDBC010000003.1"/>
</dbReference>
<dbReference type="InterPro" id="IPR013740">
    <property type="entry name" value="Redoxin"/>
</dbReference>
<proteinExistence type="predicted"/>
<feature type="domain" description="Thioredoxin" evidence="1">
    <location>
        <begin position="22"/>
        <end position="159"/>
    </location>
</feature>
<accession>A0A9X2L5C0</accession>
<name>A0A9X2L5C0_9BACT</name>
<keyword evidence="3" id="KW-1185">Reference proteome</keyword>
<dbReference type="InterPro" id="IPR036249">
    <property type="entry name" value="Thioredoxin-like_sf"/>
</dbReference>
<gene>
    <name evidence="2" type="ORF">NM125_13795</name>
</gene>
<dbReference type="PROSITE" id="PS51352">
    <property type="entry name" value="THIOREDOXIN_2"/>
    <property type="match status" value="1"/>
</dbReference>
<dbReference type="Proteomes" id="UP001139125">
    <property type="component" value="Unassembled WGS sequence"/>
</dbReference>
<dbReference type="GO" id="GO:0016491">
    <property type="term" value="F:oxidoreductase activity"/>
    <property type="evidence" value="ECO:0007669"/>
    <property type="project" value="InterPro"/>
</dbReference>
<dbReference type="CDD" id="cd02966">
    <property type="entry name" value="TlpA_like_family"/>
    <property type="match status" value="1"/>
</dbReference>